<dbReference type="GO" id="GO:0005525">
    <property type="term" value="F:GTP binding"/>
    <property type="evidence" value="ECO:0007669"/>
    <property type="project" value="UniProtKB-KW"/>
</dbReference>
<dbReference type="GO" id="GO:0016539">
    <property type="term" value="P:intein-mediated protein splicing"/>
    <property type="evidence" value="ECO:0007669"/>
    <property type="project" value="InterPro"/>
</dbReference>
<dbReference type="PROSITE" id="PS50817">
    <property type="entry name" value="INTEIN_N_TER"/>
    <property type="match status" value="1"/>
</dbReference>
<dbReference type="PANTHER" id="PTHR10903">
    <property type="entry name" value="GTPASE, IMAP FAMILY MEMBER-RELATED"/>
    <property type="match status" value="1"/>
</dbReference>
<dbReference type="InterPro" id="IPR036844">
    <property type="entry name" value="Hint_dom_sf"/>
</dbReference>
<dbReference type="InterPro" id="IPR003587">
    <property type="entry name" value="Hint_dom_N"/>
</dbReference>
<dbReference type="CDD" id="cd00081">
    <property type="entry name" value="Hint"/>
    <property type="match status" value="1"/>
</dbReference>
<accession>A0A8J8P3L0</accession>
<reference evidence="5" key="1">
    <citation type="submission" date="2019-06" db="EMBL/GenBank/DDBJ databases">
        <authorList>
            <person name="Zheng W."/>
        </authorList>
    </citation>
    <scope>NUCLEOTIDE SEQUENCE</scope>
    <source>
        <strain evidence="5">QDHG01</strain>
    </source>
</reference>
<dbReference type="Gene3D" id="2.170.16.10">
    <property type="entry name" value="Hedgehog/Intein (Hint) domain"/>
    <property type="match status" value="1"/>
</dbReference>
<dbReference type="InterPro" id="IPR045058">
    <property type="entry name" value="GIMA/IAN/Toc"/>
</dbReference>
<dbReference type="SUPFAM" id="SSF51294">
    <property type="entry name" value="Hedgehog/intein (Hint) domain"/>
    <property type="match status" value="1"/>
</dbReference>
<evidence type="ECO:0000256" key="2">
    <source>
        <dbReference type="ARBA" id="ARBA00023134"/>
    </source>
</evidence>
<protein>
    <recommendedName>
        <fullName evidence="4">AIG1-type G domain-containing protein</fullName>
    </recommendedName>
</protein>
<dbReference type="Pfam" id="PF01079">
    <property type="entry name" value="Hint"/>
    <property type="match status" value="1"/>
</dbReference>
<name>A0A8J8P3L0_HALGN</name>
<dbReference type="EMBL" id="RRYP01001055">
    <property type="protein sequence ID" value="TNV86472.1"/>
    <property type="molecule type" value="Genomic_DNA"/>
</dbReference>
<organism evidence="5 6">
    <name type="scientific">Halteria grandinella</name>
    <dbReference type="NCBI Taxonomy" id="5974"/>
    <lineage>
        <taxon>Eukaryota</taxon>
        <taxon>Sar</taxon>
        <taxon>Alveolata</taxon>
        <taxon>Ciliophora</taxon>
        <taxon>Intramacronucleata</taxon>
        <taxon>Spirotrichea</taxon>
        <taxon>Stichotrichia</taxon>
        <taxon>Sporadotrichida</taxon>
        <taxon>Halteriidae</taxon>
        <taxon>Halteria</taxon>
    </lineage>
</organism>
<dbReference type="Proteomes" id="UP000785679">
    <property type="component" value="Unassembled WGS sequence"/>
</dbReference>
<keyword evidence="1" id="KW-0547">Nucleotide-binding</keyword>
<evidence type="ECO:0000313" key="6">
    <source>
        <dbReference type="Proteomes" id="UP000785679"/>
    </source>
</evidence>
<dbReference type="InterPro" id="IPR006703">
    <property type="entry name" value="G_AIG1"/>
</dbReference>
<evidence type="ECO:0000256" key="1">
    <source>
        <dbReference type="ARBA" id="ARBA00022741"/>
    </source>
</evidence>
<evidence type="ECO:0000313" key="5">
    <source>
        <dbReference type="EMBL" id="TNV86472.1"/>
    </source>
</evidence>
<dbReference type="Pfam" id="PF04548">
    <property type="entry name" value="AIG1"/>
    <property type="match status" value="1"/>
</dbReference>
<dbReference type="InterPro" id="IPR006141">
    <property type="entry name" value="Intein_N"/>
</dbReference>
<dbReference type="Gene3D" id="3.40.50.300">
    <property type="entry name" value="P-loop containing nucleotide triphosphate hydrolases"/>
    <property type="match status" value="1"/>
</dbReference>
<sequence>METSHTKNIILFGKTGSGKSTIANILSGTSEFQESADLASCTTQCKNVKNYLFGDQKNVMAKIIDTPGFMDSSGTDNNTLEAIMSMLDSIKDNGFHIGLFCFSATETRCDGGILQALQMIQGLMTSDVLKHIVLVITQVNKLQSQYGQEQINRMIEQVPAILLESNIELNYGQTFVYQHKKRPNGLEALNEFIKAKTPFQPQICRDYVQNYVHGNPKQTQENLAKNSQMMQILLQMMSEMKESRELLVAQQKELTQRTIEAMSQQQKNTQEMLKEMRSAHAVQREELKRQKEQEMAALQADAEARMQVVEKNHQMMVDMMKASSAEEKKRTEALQASLTAMANRPPQVVHVPSGGGRGCFSYGTMIRKLEPTGEETEIPIELVKVGDLVCSLDKNGRMIYDKVVIVDHNLNAPKFNVLMRHISYYDENISAEREIILTDHHHIYVSREKKVIRLASRKVQKGDYLLVRIDGEADAKFKEVIRIEDKPATKAVVNAVTLDSYNIIANNVHCSTHCDGDGDDMLFDVVNFCYHKISGKAPQVAFILQKGLKKLFRK</sequence>
<proteinExistence type="predicted"/>
<dbReference type="InterPro" id="IPR027417">
    <property type="entry name" value="P-loop_NTPase"/>
</dbReference>
<dbReference type="InterPro" id="IPR001767">
    <property type="entry name" value="Hedgehog_Hint"/>
</dbReference>
<keyword evidence="2" id="KW-0342">GTP-binding</keyword>
<dbReference type="GO" id="GO:0016540">
    <property type="term" value="P:protein autoprocessing"/>
    <property type="evidence" value="ECO:0007669"/>
    <property type="project" value="InterPro"/>
</dbReference>
<dbReference type="AlphaFoldDB" id="A0A8J8P3L0"/>
<feature type="coiled-coil region" evidence="3">
    <location>
        <begin position="259"/>
        <end position="304"/>
    </location>
</feature>
<dbReference type="SMART" id="SM00306">
    <property type="entry name" value="HintN"/>
    <property type="match status" value="1"/>
</dbReference>
<gene>
    <name evidence="5" type="ORF">FGO68_gene12231</name>
</gene>
<comment type="caution">
    <text evidence="5">The sequence shown here is derived from an EMBL/GenBank/DDBJ whole genome shotgun (WGS) entry which is preliminary data.</text>
</comment>
<dbReference type="SUPFAM" id="SSF52540">
    <property type="entry name" value="P-loop containing nucleoside triphosphate hydrolases"/>
    <property type="match status" value="1"/>
</dbReference>
<keyword evidence="3" id="KW-0175">Coiled coil</keyword>
<evidence type="ECO:0000256" key="3">
    <source>
        <dbReference type="SAM" id="Coils"/>
    </source>
</evidence>
<dbReference type="PROSITE" id="PS51720">
    <property type="entry name" value="G_AIG1"/>
    <property type="match status" value="1"/>
</dbReference>
<keyword evidence="6" id="KW-1185">Reference proteome</keyword>
<feature type="domain" description="AIG1-type G" evidence="4">
    <location>
        <begin position="4"/>
        <end position="216"/>
    </location>
</feature>
<dbReference type="PANTHER" id="PTHR10903:SF184">
    <property type="entry name" value="GTP-BINDING PROTEIN A"/>
    <property type="match status" value="1"/>
</dbReference>
<evidence type="ECO:0000259" key="4">
    <source>
        <dbReference type="PROSITE" id="PS51720"/>
    </source>
</evidence>
<dbReference type="OrthoDB" id="444555at2759"/>